<proteinExistence type="predicted"/>
<protein>
    <submittedName>
        <fullName evidence="2">Uncharacterized protein</fullName>
    </submittedName>
</protein>
<organism evidence="2 3">
    <name type="scientific">Cloeon dipterum</name>
    <dbReference type="NCBI Taxonomy" id="197152"/>
    <lineage>
        <taxon>Eukaryota</taxon>
        <taxon>Metazoa</taxon>
        <taxon>Ecdysozoa</taxon>
        <taxon>Arthropoda</taxon>
        <taxon>Hexapoda</taxon>
        <taxon>Insecta</taxon>
        <taxon>Pterygota</taxon>
        <taxon>Palaeoptera</taxon>
        <taxon>Ephemeroptera</taxon>
        <taxon>Pisciforma</taxon>
        <taxon>Baetidae</taxon>
        <taxon>Cloeon</taxon>
    </lineage>
</organism>
<dbReference type="Proteomes" id="UP000494165">
    <property type="component" value="Unassembled WGS sequence"/>
</dbReference>
<dbReference type="EMBL" id="CADEPI010000014">
    <property type="protein sequence ID" value="CAB3363989.1"/>
    <property type="molecule type" value="Genomic_DNA"/>
</dbReference>
<accession>A0A8S1CFB7</accession>
<evidence type="ECO:0000256" key="1">
    <source>
        <dbReference type="SAM" id="MobiDB-lite"/>
    </source>
</evidence>
<reference evidence="2 3" key="1">
    <citation type="submission" date="2020-04" db="EMBL/GenBank/DDBJ databases">
        <authorList>
            <person name="Alioto T."/>
            <person name="Alioto T."/>
            <person name="Gomez Garrido J."/>
        </authorList>
    </citation>
    <scope>NUCLEOTIDE SEQUENCE [LARGE SCALE GENOMIC DNA]</scope>
</reference>
<dbReference type="AlphaFoldDB" id="A0A8S1CFB7"/>
<gene>
    <name evidence="2" type="ORF">CLODIP_2_CD06901</name>
</gene>
<name>A0A8S1CFB7_9INSE</name>
<feature type="region of interest" description="Disordered" evidence="1">
    <location>
        <begin position="186"/>
        <end position="222"/>
    </location>
</feature>
<evidence type="ECO:0000313" key="3">
    <source>
        <dbReference type="Proteomes" id="UP000494165"/>
    </source>
</evidence>
<keyword evidence="3" id="KW-1185">Reference proteome</keyword>
<feature type="compositionally biased region" description="Basic and acidic residues" evidence="1">
    <location>
        <begin position="186"/>
        <end position="204"/>
    </location>
</feature>
<comment type="caution">
    <text evidence="2">The sequence shown here is derived from an EMBL/GenBank/DDBJ whole genome shotgun (WGS) entry which is preliminary data.</text>
</comment>
<evidence type="ECO:0000313" key="2">
    <source>
        <dbReference type="EMBL" id="CAB3363989.1"/>
    </source>
</evidence>
<sequence>MATAPSTCLQIVLIKPHKGVTLSKHFDKNVTLHGQFQLYADLLEVENDTTTLVLALAALKDGDIVKLLPDENQHGKNNRFTVVSNVFPSPSDPTQAEQLKITVDENFLRRAMKQSNVNGVNSKINFEALDAINVEFKYCSVDEINSLKLRSKERKELRGQLAQFGIDTPGEIVDFLQDYEQAKKYDDRRAGRKDLQKVTREQVRGRKKPRQQKQEEENEEVSAGQGFFYDLDGRKHFIQDKNKEARKKREERKNSKWWVRLSKPRIRANMDRKEQEGTEDDVEICVEPIVENKSDEII</sequence>